<dbReference type="Gene3D" id="3.30.70.360">
    <property type="match status" value="1"/>
</dbReference>
<feature type="domain" description="Peptidase M20 dimerisation" evidence="4">
    <location>
        <begin position="239"/>
        <end position="379"/>
    </location>
</feature>
<dbReference type="STRING" id="571915.CMUST_13480"/>
<evidence type="ECO:0000256" key="1">
    <source>
        <dbReference type="ARBA" id="ARBA00022670"/>
    </source>
</evidence>
<dbReference type="InterPro" id="IPR011650">
    <property type="entry name" value="Peptidase_M20_dimer"/>
</dbReference>
<name>A0A0G3H2J8_9CORY</name>
<dbReference type="PATRIC" id="fig|571915.4.peg.2892"/>
<protein>
    <submittedName>
        <fullName evidence="5">Peptidase dimerization domain protein</fullName>
    </submittedName>
</protein>
<organism evidence="5 6">
    <name type="scientific">Corynebacterium mustelae</name>
    <dbReference type="NCBI Taxonomy" id="571915"/>
    <lineage>
        <taxon>Bacteria</taxon>
        <taxon>Bacillati</taxon>
        <taxon>Actinomycetota</taxon>
        <taxon>Actinomycetes</taxon>
        <taxon>Mycobacteriales</taxon>
        <taxon>Corynebacteriaceae</taxon>
        <taxon>Corynebacterium</taxon>
    </lineage>
</organism>
<evidence type="ECO:0000313" key="5">
    <source>
        <dbReference type="EMBL" id="AKK06990.1"/>
    </source>
</evidence>
<keyword evidence="1" id="KW-0645">Protease</keyword>
<dbReference type="Pfam" id="PF07687">
    <property type="entry name" value="M20_dimer"/>
    <property type="match status" value="1"/>
</dbReference>
<dbReference type="EMBL" id="CP011542">
    <property type="protein sequence ID" value="AKK06990.1"/>
    <property type="molecule type" value="Genomic_DNA"/>
</dbReference>
<dbReference type="GO" id="GO:0006508">
    <property type="term" value="P:proteolysis"/>
    <property type="evidence" value="ECO:0007669"/>
    <property type="project" value="UniProtKB-KW"/>
</dbReference>
<dbReference type="Gene3D" id="3.40.630.10">
    <property type="entry name" value="Zn peptidases"/>
    <property type="match status" value="1"/>
</dbReference>
<reference evidence="5 6" key="1">
    <citation type="journal article" date="2015" name="Genome Announc.">
        <title>Complete Genome Sequence of the Type Strain Corynebacterium mustelae DSM 45274, Isolated from Various Tissues of a Male Ferret with Lethal Sepsis.</title>
        <authorList>
            <person name="Ruckert C."/>
            <person name="Eimer J."/>
            <person name="Winkler A."/>
            <person name="Tauch A."/>
        </authorList>
    </citation>
    <scope>NUCLEOTIDE SEQUENCE [LARGE SCALE GENOMIC DNA]</scope>
    <source>
        <strain evidence="5 6">DSM 45274</strain>
    </source>
</reference>
<dbReference type="PANTHER" id="PTHR43270:SF12">
    <property type="entry name" value="SUCCINYL-DIAMINOPIMELATE DESUCCINYLASE"/>
    <property type="match status" value="1"/>
</dbReference>
<keyword evidence="3" id="KW-0378">Hydrolase</keyword>
<proteinExistence type="predicted"/>
<evidence type="ECO:0000313" key="6">
    <source>
        <dbReference type="Proteomes" id="UP000035199"/>
    </source>
</evidence>
<reference evidence="6" key="2">
    <citation type="submission" date="2015-05" db="EMBL/GenBank/DDBJ databases">
        <title>Complete genome sequence of Corynebacterium mustelae DSM 45274, isolated from various tissues of a male ferret with lethal sepsis.</title>
        <authorList>
            <person name="Ruckert C."/>
            <person name="Albersmeier A."/>
            <person name="Winkler A."/>
            <person name="Tauch A."/>
        </authorList>
    </citation>
    <scope>NUCLEOTIDE SEQUENCE [LARGE SCALE GENOMIC DNA]</scope>
    <source>
        <strain evidence="6">DSM 45274</strain>
    </source>
</reference>
<keyword evidence="2" id="KW-0479">Metal-binding</keyword>
<evidence type="ECO:0000256" key="2">
    <source>
        <dbReference type="ARBA" id="ARBA00022723"/>
    </source>
</evidence>
<dbReference type="Proteomes" id="UP000035199">
    <property type="component" value="Chromosome"/>
</dbReference>
<dbReference type="GO" id="GO:0008233">
    <property type="term" value="F:peptidase activity"/>
    <property type="evidence" value="ECO:0007669"/>
    <property type="project" value="UniProtKB-KW"/>
</dbReference>
<dbReference type="PANTHER" id="PTHR43270">
    <property type="entry name" value="BETA-ALA-HIS DIPEPTIDASE"/>
    <property type="match status" value="1"/>
</dbReference>
<dbReference type="KEGG" id="cmv:CMUST_13480"/>
<dbReference type="AlphaFoldDB" id="A0A0G3H2J8"/>
<dbReference type="GO" id="GO:0046872">
    <property type="term" value="F:metal ion binding"/>
    <property type="evidence" value="ECO:0007669"/>
    <property type="project" value="UniProtKB-KW"/>
</dbReference>
<gene>
    <name evidence="5" type="ORF">CMUST_13480</name>
</gene>
<keyword evidence="6" id="KW-1185">Reference proteome</keyword>
<sequence>MQGSTLLANAAYTTGHQTASSNWRTKLIFMTIDSTITALRPIVDAQRDQIFADLQAITSFNSVHSVPELAADHSGAAQWVKTAFENVGLSVTAYQEESGSPVFIGTKPAVGDAPTILLYCHYDVVPAGDPEKWLSDPFTLTERDGRWYARGAADCKGNLVMHLAALRAVTELGGTDLGIKVLIEGSEEQGGAELSALIQQSPELFDADVILIADSGNVAVGEPTLTTTLRGGAQIDIQVDTLETPVHSGSFGGAAPDATAALIRLIDSFRDESGRTIIDGVDCTGRWEGASYDPETFRSDAGILDGVSIMGDATDNPADMVWARPAISVTGFSSTPVAEAVNAVPATASARLNLRVPPGMDAADVAEKVIAHALAHAPWNVKVSAKAHDINDPFSGAIDGPAVGVFAECLKGAYGNKELTIVGSGGSIPLCSELMEVAPQAELTLFGVEDPKATIHSPNESVDPLEIRDIAITEAAFLLNYGK</sequence>
<dbReference type="SUPFAM" id="SSF53187">
    <property type="entry name" value="Zn-dependent exopeptidases"/>
    <property type="match status" value="1"/>
</dbReference>
<dbReference type="NCBIfam" id="NF005914">
    <property type="entry name" value="PRK07907.1"/>
    <property type="match status" value="1"/>
</dbReference>
<evidence type="ECO:0000259" key="4">
    <source>
        <dbReference type="Pfam" id="PF07687"/>
    </source>
</evidence>
<accession>A0A0G3H2J8</accession>
<dbReference type="InterPro" id="IPR051458">
    <property type="entry name" value="Cyt/Met_Dipeptidase"/>
</dbReference>
<evidence type="ECO:0000256" key="3">
    <source>
        <dbReference type="ARBA" id="ARBA00022801"/>
    </source>
</evidence>
<dbReference type="InterPro" id="IPR002933">
    <property type="entry name" value="Peptidase_M20"/>
</dbReference>
<dbReference type="Pfam" id="PF01546">
    <property type="entry name" value="Peptidase_M20"/>
    <property type="match status" value="1"/>
</dbReference>